<evidence type="ECO:0000256" key="1">
    <source>
        <dbReference type="ARBA" id="ARBA00007227"/>
    </source>
</evidence>
<dbReference type="InterPro" id="IPR001387">
    <property type="entry name" value="Cro/C1-type_HTH"/>
</dbReference>
<dbReference type="PANTHER" id="PTHR43236">
    <property type="entry name" value="ANTITOXIN HIGA1"/>
    <property type="match status" value="1"/>
</dbReference>
<feature type="domain" description="HTH cro/C1-type" evidence="2">
    <location>
        <begin position="16"/>
        <end position="70"/>
    </location>
</feature>
<dbReference type="GO" id="GO:0003677">
    <property type="term" value="F:DNA binding"/>
    <property type="evidence" value="ECO:0007669"/>
    <property type="project" value="InterPro"/>
</dbReference>
<dbReference type="EMBL" id="CP095343">
    <property type="protein sequence ID" value="XAG63338.1"/>
    <property type="molecule type" value="Genomic_DNA"/>
</dbReference>
<evidence type="ECO:0000259" key="2">
    <source>
        <dbReference type="PROSITE" id="PS50943"/>
    </source>
</evidence>
<dbReference type="InterPro" id="IPR010359">
    <property type="entry name" value="IrrE_HExxH"/>
</dbReference>
<dbReference type="Gene3D" id="1.10.10.2910">
    <property type="match status" value="1"/>
</dbReference>
<dbReference type="InterPro" id="IPR052345">
    <property type="entry name" value="Rad_response_metalloprotease"/>
</dbReference>
<dbReference type="PANTHER" id="PTHR43236:SF1">
    <property type="entry name" value="BLL7220 PROTEIN"/>
    <property type="match status" value="1"/>
</dbReference>
<dbReference type="SUPFAM" id="SSF47413">
    <property type="entry name" value="lambda repressor-like DNA-binding domains"/>
    <property type="match status" value="1"/>
</dbReference>
<accession>A0AAU6TNI7</accession>
<sequence>MKNFTDTTSNFFGNNLKLARILNGLTLAELAESIGTSRQYVHQLETSSRMPTEEQTNSLAKFLKVKVDFFSVIPTGVLDDTSIHFRSNRTAKQSSRIQAKVNVALFIRLVDLLSKYVNFPELDFPSDDGLTTNNDIERIAEKSRAHWELGLGPIDNMTRVAECAGAITTTFSGVSAEVDALSSVIKRPVIVRNDAKDSPGRLRFDIAHEVGHIIMHQDIVTGCKHTESQANRYASSFLLPRSSFVKEFKIGSRMDWRMLSALKERWGVSKAAILYRARQLDLITESRYKGHVITLRKYEAKKEKDDHLIPIEHAELIPDAIENYMTAYGKNLDDLLDELHVDIELLNQILDFDISKYQNLPHSNQIVHISRFRK</sequence>
<dbReference type="Gene3D" id="1.10.260.40">
    <property type="entry name" value="lambda repressor-like DNA-binding domains"/>
    <property type="match status" value="1"/>
</dbReference>
<dbReference type="Pfam" id="PF06114">
    <property type="entry name" value="Peptidase_M78"/>
    <property type="match status" value="1"/>
</dbReference>
<evidence type="ECO:0000313" key="3">
    <source>
        <dbReference type="EMBL" id="XAG63338.1"/>
    </source>
</evidence>
<dbReference type="SMART" id="SM00530">
    <property type="entry name" value="HTH_XRE"/>
    <property type="match status" value="1"/>
</dbReference>
<reference evidence="3" key="1">
    <citation type="submission" date="2022-03" db="EMBL/GenBank/DDBJ databases">
        <title>Sea Food Isolates.</title>
        <authorList>
            <person name="Li c."/>
        </authorList>
    </citation>
    <scope>NUCLEOTIDE SEQUENCE</scope>
    <source>
        <strain evidence="3">19MO02SH05</strain>
    </source>
</reference>
<name>A0AAU6TNI7_UNCXX</name>
<dbReference type="AlphaFoldDB" id="A0AAU6TNI7"/>
<dbReference type="PROSITE" id="PS50943">
    <property type="entry name" value="HTH_CROC1"/>
    <property type="match status" value="1"/>
</dbReference>
<proteinExistence type="inferred from homology"/>
<dbReference type="Pfam" id="PF01381">
    <property type="entry name" value="HTH_3"/>
    <property type="match status" value="1"/>
</dbReference>
<comment type="similarity">
    <text evidence="1">Belongs to the short-chain fatty acyl-CoA assimilation regulator (ScfR) family.</text>
</comment>
<dbReference type="InterPro" id="IPR010982">
    <property type="entry name" value="Lambda_DNA-bd_dom_sf"/>
</dbReference>
<organism evidence="3">
    <name type="scientific">bacterium 19MO02SH05</name>
    <dbReference type="NCBI Taxonomy" id="2920696"/>
    <lineage>
        <taxon>Bacteria</taxon>
    </lineage>
</organism>
<gene>
    <name evidence="3" type="ORF">MRL64_15590</name>
</gene>
<dbReference type="CDD" id="cd00093">
    <property type="entry name" value="HTH_XRE"/>
    <property type="match status" value="1"/>
</dbReference>
<protein>
    <submittedName>
        <fullName evidence="3">XRE family transcriptional regulator</fullName>
    </submittedName>
</protein>